<dbReference type="RefSeq" id="WP_211299027.1">
    <property type="nucleotide sequence ID" value="NZ_PVTQ01000005.1"/>
</dbReference>
<comment type="caution">
    <text evidence="3">The sequence shown here is derived from an EMBL/GenBank/DDBJ whole genome shotgun (WGS) entry which is preliminary data.</text>
</comment>
<keyword evidence="1" id="KW-1133">Transmembrane helix</keyword>
<feature type="domain" description="EamA" evidence="2">
    <location>
        <begin position="12"/>
        <end position="144"/>
    </location>
</feature>
<reference evidence="3 4" key="1">
    <citation type="submission" date="2018-03" db="EMBL/GenBank/DDBJ databases">
        <title>Genomic Encyclopedia of Archaeal and Bacterial Type Strains, Phase II (KMG-II): from individual species to whole genera.</title>
        <authorList>
            <person name="Goeker M."/>
        </authorList>
    </citation>
    <scope>NUCLEOTIDE SEQUENCE [LARGE SCALE GENOMIC DNA]</scope>
    <source>
        <strain evidence="3 4">DSM 100212</strain>
    </source>
</reference>
<dbReference type="Gene3D" id="1.10.3730.20">
    <property type="match status" value="1"/>
</dbReference>
<evidence type="ECO:0000313" key="3">
    <source>
        <dbReference type="EMBL" id="PRY90283.1"/>
    </source>
</evidence>
<dbReference type="PANTHER" id="PTHR22911:SF103">
    <property type="entry name" value="BLR2811 PROTEIN"/>
    <property type="match status" value="1"/>
</dbReference>
<dbReference type="Proteomes" id="UP000238392">
    <property type="component" value="Unassembled WGS sequence"/>
</dbReference>
<feature type="transmembrane region" description="Helical" evidence="1">
    <location>
        <begin position="212"/>
        <end position="233"/>
    </location>
</feature>
<feature type="transmembrane region" description="Helical" evidence="1">
    <location>
        <begin position="12"/>
        <end position="35"/>
    </location>
</feature>
<protein>
    <submittedName>
        <fullName evidence="3">S-adenosylmethionine uptake transporter</fullName>
    </submittedName>
</protein>
<feature type="transmembrane region" description="Helical" evidence="1">
    <location>
        <begin position="266"/>
        <end position="283"/>
    </location>
</feature>
<dbReference type="PANTHER" id="PTHR22911">
    <property type="entry name" value="ACYL-MALONYL CONDENSING ENZYME-RELATED"/>
    <property type="match status" value="1"/>
</dbReference>
<gene>
    <name evidence="3" type="ORF">CLV74_105265</name>
</gene>
<feature type="transmembrane region" description="Helical" evidence="1">
    <location>
        <begin position="183"/>
        <end position="200"/>
    </location>
</feature>
<feature type="transmembrane region" description="Helical" evidence="1">
    <location>
        <begin position="154"/>
        <end position="171"/>
    </location>
</feature>
<dbReference type="GO" id="GO:0016020">
    <property type="term" value="C:membrane"/>
    <property type="evidence" value="ECO:0007669"/>
    <property type="project" value="InterPro"/>
</dbReference>
<dbReference type="SUPFAM" id="SSF103481">
    <property type="entry name" value="Multidrug resistance efflux transporter EmrE"/>
    <property type="match status" value="2"/>
</dbReference>
<name>A0A2T0WUA0_9RHOB</name>
<feature type="transmembrane region" description="Helical" evidence="1">
    <location>
        <begin position="240"/>
        <end position="260"/>
    </location>
</feature>
<keyword evidence="1" id="KW-0472">Membrane</keyword>
<dbReference type="AlphaFoldDB" id="A0A2T0WUA0"/>
<feature type="transmembrane region" description="Helical" evidence="1">
    <location>
        <begin position="130"/>
        <end position="148"/>
    </location>
</feature>
<feature type="transmembrane region" description="Helical" evidence="1">
    <location>
        <begin position="103"/>
        <end position="121"/>
    </location>
</feature>
<keyword evidence="4" id="KW-1185">Reference proteome</keyword>
<dbReference type="EMBL" id="PVTQ01000005">
    <property type="protein sequence ID" value="PRY90283.1"/>
    <property type="molecule type" value="Genomic_DNA"/>
</dbReference>
<proteinExistence type="predicted"/>
<accession>A0A2T0WUA0</accession>
<feature type="transmembrane region" description="Helical" evidence="1">
    <location>
        <begin position="77"/>
        <end position="97"/>
    </location>
</feature>
<keyword evidence="1" id="KW-0812">Transmembrane</keyword>
<dbReference type="InterPro" id="IPR000620">
    <property type="entry name" value="EamA_dom"/>
</dbReference>
<dbReference type="Pfam" id="PF00892">
    <property type="entry name" value="EamA"/>
    <property type="match status" value="2"/>
</dbReference>
<sequence length="299" mass="32135">MTSAESAERGNMMGVLLMAVSMVFFGTADTIAKFMTADYPALQVVGIRQMGLLAGVVIYVLLRGTSQLRTRRPKMQLFRGLCATVSATLFVLALRHIPLADATAIAFVAPFFVTILGAILLKEKVDAPRWAAIGLGFLGMVVVIRPGFDSFHPAYLLVLASAALFATRQVISRFLGATEKTITTVAFTAATSAGILALVQPFVWQTIKPGDIWLFVLYACAAGLGEFLVIKALEIAEAVVVAPLQYTMIIWTTCYGFLVFGDVPDILTICGTAIIVASGAYTLQRSRMKPRRIAPPAGH</sequence>
<evidence type="ECO:0000259" key="2">
    <source>
        <dbReference type="Pfam" id="PF00892"/>
    </source>
</evidence>
<evidence type="ECO:0000313" key="4">
    <source>
        <dbReference type="Proteomes" id="UP000238392"/>
    </source>
</evidence>
<organism evidence="3 4">
    <name type="scientific">Donghicola tyrosinivorans</name>
    <dbReference type="NCBI Taxonomy" id="1652492"/>
    <lineage>
        <taxon>Bacteria</taxon>
        <taxon>Pseudomonadati</taxon>
        <taxon>Pseudomonadota</taxon>
        <taxon>Alphaproteobacteria</taxon>
        <taxon>Rhodobacterales</taxon>
        <taxon>Roseobacteraceae</taxon>
        <taxon>Donghicola</taxon>
    </lineage>
</organism>
<evidence type="ECO:0000256" key="1">
    <source>
        <dbReference type="SAM" id="Phobius"/>
    </source>
</evidence>
<feature type="domain" description="EamA" evidence="2">
    <location>
        <begin position="154"/>
        <end position="278"/>
    </location>
</feature>
<feature type="transmembrane region" description="Helical" evidence="1">
    <location>
        <begin position="47"/>
        <end position="65"/>
    </location>
</feature>
<dbReference type="InterPro" id="IPR037185">
    <property type="entry name" value="EmrE-like"/>
</dbReference>